<dbReference type="Proteomes" id="UP000789342">
    <property type="component" value="Unassembled WGS sequence"/>
</dbReference>
<accession>A0A9N9HLT3</accession>
<evidence type="ECO:0000313" key="1">
    <source>
        <dbReference type="EMBL" id="CAG8696983.1"/>
    </source>
</evidence>
<dbReference type="EMBL" id="CAJVPV010016227">
    <property type="protein sequence ID" value="CAG8696983.1"/>
    <property type="molecule type" value="Genomic_DNA"/>
</dbReference>
<comment type="caution">
    <text evidence="1">The sequence shown here is derived from an EMBL/GenBank/DDBJ whole genome shotgun (WGS) entry which is preliminary data.</text>
</comment>
<dbReference type="AlphaFoldDB" id="A0A9N9HLT3"/>
<reference evidence="1" key="1">
    <citation type="submission" date="2021-06" db="EMBL/GenBank/DDBJ databases">
        <authorList>
            <person name="Kallberg Y."/>
            <person name="Tangrot J."/>
            <person name="Rosling A."/>
        </authorList>
    </citation>
    <scope>NUCLEOTIDE SEQUENCE</scope>
    <source>
        <strain evidence="1">CL551</strain>
    </source>
</reference>
<protein>
    <submittedName>
        <fullName evidence="1">8984_t:CDS:1</fullName>
    </submittedName>
</protein>
<gene>
    <name evidence="1" type="ORF">AMORRO_LOCUS11900</name>
</gene>
<keyword evidence="2" id="KW-1185">Reference proteome</keyword>
<proteinExistence type="predicted"/>
<name>A0A9N9HLT3_9GLOM</name>
<sequence>MLLVTNSDNNVSYFPLLDQSMTKSKKCGVSTLFYEKNSVKGYGVVLVRNEGATSGYRVAVV</sequence>
<organism evidence="1 2">
    <name type="scientific">Acaulospora morrowiae</name>
    <dbReference type="NCBI Taxonomy" id="94023"/>
    <lineage>
        <taxon>Eukaryota</taxon>
        <taxon>Fungi</taxon>
        <taxon>Fungi incertae sedis</taxon>
        <taxon>Mucoromycota</taxon>
        <taxon>Glomeromycotina</taxon>
        <taxon>Glomeromycetes</taxon>
        <taxon>Diversisporales</taxon>
        <taxon>Acaulosporaceae</taxon>
        <taxon>Acaulospora</taxon>
    </lineage>
</organism>
<evidence type="ECO:0000313" key="2">
    <source>
        <dbReference type="Proteomes" id="UP000789342"/>
    </source>
</evidence>